<evidence type="ECO:0000256" key="2">
    <source>
        <dbReference type="ARBA" id="ARBA00012438"/>
    </source>
</evidence>
<dbReference type="PRINTS" id="PR00344">
    <property type="entry name" value="BCTRLSENSOR"/>
</dbReference>
<keyword evidence="13" id="KW-1185">Reference proteome</keyword>
<dbReference type="InterPro" id="IPR001610">
    <property type="entry name" value="PAC"/>
</dbReference>
<keyword evidence="6" id="KW-0902">Two-component regulatory system</keyword>
<evidence type="ECO:0000256" key="4">
    <source>
        <dbReference type="ARBA" id="ARBA00022679"/>
    </source>
</evidence>
<evidence type="ECO:0000256" key="1">
    <source>
        <dbReference type="ARBA" id="ARBA00000085"/>
    </source>
</evidence>
<dbReference type="InterPro" id="IPR036097">
    <property type="entry name" value="HisK_dim/P_sf"/>
</dbReference>
<feature type="transmembrane region" description="Helical" evidence="8">
    <location>
        <begin position="41"/>
        <end position="61"/>
    </location>
</feature>
<dbReference type="Gene3D" id="3.30.450.20">
    <property type="entry name" value="PAS domain"/>
    <property type="match status" value="2"/>
</dbReference>
<dbReference type="InterPro" id="IPR013655">
    <property type="entry name" value="PAS_fold_3"/>
</dbReference>
<dbReference type="SMART" id="SM00387">
    <property type="entry name" value="HATPase_c"/>
    <property type="match status" value="1"/>
</dbReference>
<dbReference type="EC" id="2.7.13.3" evidence="2"/>
<dbReference type="SUPFAM" id="SSF55785">
    <property type="entry name" value="PYP-like sensor domain (PAS domain)"/>
    <property type="match status" value="2"/>
</dbReference>
<dbReference type="SMART" id="SM00091">
    <property type="entry name" value="PAS"/>
    <property type="match status" value="2"/>
</dbReference>
<comment type="catalytic activity">
    <reaction evidence="1">
        <text>ATP + protein L-histidine = ADP + protein N-phospho-L-histidine.</text>
        <dbReference type="EC" id="2.7.13.3"/>
    </reaction>
</comment>
<keyword evidence="5" id="KW-0418">Kinase</keyword>
<dbReference type="PROSITE" id="PS50113">
    <property type="entry name" value="PAC"/>
    <property type="match status" value="1"/>
</dbReference>
<evidence type="ECO:0000256" key="7">
    <source>
        <dbReference type="SAM" id="Coils"/>
    </source>
</evidence>
<keyword evidence="3" id="KW-0597">Phosphoprotein</keyword>
<dbReference type="Gene3D" id="1.10.287.130">
    <property type="match status" value="1"/>
</dbReference>
<gene>
    <name evidence="12" type="ORF">DYY88_02820</name>
</gene>
<dbReference type="PANTHER" id="PTHR43304">
    <property type="entry name" value="PHYTOCHROME-LIKE PROTEIN CPH1"/>
    <property type="match status" value="1"/>
</dbReference>
<dbReference type="InterPro" id="IPR035965">
    <property type="entry name" value="PAS-like_dom_sf"/>
</dbReference>
<evidence type="ECO:0000259" key="11">
    <source>
        <dbReference type="PROSITE" id="PS50113"/>
    </source>
</evidence>
<dbReference type="Pfam" id="PF02518">
    <property type="entry name" value="HATPase_c"/>
    <property type="match status" value="1"/>
</dbReference>
<evidence type="ECO:0000256" key="8">
    <source>
        <dbReference type="SAM" id="Phobius"/>
    </source>
</evidence>
<dbReference type="PROSITE" id="PS50109">
    <property type="entry name" value="HIS_KIN"/>
    <property type="match status" value="1"/>
</dbReference>
<accession>A0A4Q7EG20</accession>
<proteinExistence type="predicted"/>
<dbReference type="Proteomes" id="UP000292459">
    <property type="component" value="Unassembled WGS sequence"/>
</dbReference>
<evidence type="ECO:0000259" key="10">
    <source>
        <dbReference type="PROSITE" id="PS50112"/>
    </source>
</evidence>
<dbReference type="Pfam" id="PF25487">
    <property type="entry name" value="ETR1_N"/>
    <property type="match status" value="1"/>
</dbReference>
<sequence length="702" mass="79632">MFFQSVTDGIATQVGALIALDSYVPHGHCYLWQPSLVGLHALSDGIIAIAYFTIAAALIYFVQQRQDVPFRGLFWLFGAFIAACGLTHALGIWTLWVPDYWLSGTVKAVTAVISLLTALKLVPRIPQALAMPSTESLAQLNQTLSKEVTERQQAEAKYQALATELEARVANRTAQLTQAQQDNEQLLRQEQKTRTELETALQHQQDTTERLNIALSAAQMGTWDWHLDAEFLQWSPKTYEILGFDADQEQPTYDHWQARVHPEDLARVEGAIAAAQTNRDIFAEEYRVQWPDQSWHWVLAQGRFLDAHDQSPRMIGVIQETTEAKRSALALAASEARFRVVFEQAAVGMARLSPDGHWLQVNETFCNMLGYEADELLQCTFQAITDPADVEQDEHHYQQLLSGQYDTRCFEKRYLHKDGTPIWTQVTVSTETDEQEQVRSFIAVIEDIRRLKQTTAELEQRARELEQMNNMLAITNALVENRNVELDQFAYVASHDLKAPLRAIANLSEWIEEDLGHDLPEENRYQLDLLRNRVHRMEALINGLLEYSRVGRRERQIGPVDVRQMLVETIDLIAPSDAFTIALPEQMPCLTTSQSALNQVFSNLISNAIKHHDRDEGRIEITAIEHDDFVEFAVTDDGPGIAPQYQRKVFTIFQTLKSRDELESTGIGLAIVKKTVESEGGTITLESEPGQGCTFRFKWPKQ</sequence>
<name>A0A4Q7EG20_9CYAN</name>
<dbReference type="InterPro" id="IPR004358">
    <property type="entry name" value="Sig_transdc_His_kin-like_C"/>
</dbReference>
<dbReference type="Pfam" id="PF08447">
    <property type="entry name" value="PAS_3"/>
    <property type="match status" value="1"/>
</dbReference>
<keyword evidence="8" id="KW-1133">Transmembrane helix</keyword>
<comment type="caution">
    <text evidence="12">The sequence shown here is derived from an EMBL/GenBank/DDBJ whole genome shotgun (WGS) entry which is preliminary data.</text>
</comment>
<evidence type="ECO:0000256" key="3">
    <source>
        <dbReference type="ARBA" id="ARBA00022553"/>
    </source>
</evidence>
<dbReference type="InterPro" id="IPR058544">
    <property type="entry name" value="ETR1_N"/>
</dbReference>
<dbReference type="InterPro" id="IPR005467">
    <property type="entry name" value="His_kinase_dom"/>
</dbReference>
<dbReference type="PROSITE" id="PS50112">
    <property type="entry name" value="PAS"/>
    <property type="match status" value="1"/>
</dbReference>
<evidence type="ECO:0000256" key="6">
    <source>
        <dbReference type="ARBA" id="ARBA00023012"/>
    </source>
</evidence>
<keyword evidence="7" id="KW-0175">Coiled coil</keyword>
<evidence type="ECO:0000256" key="5">
    <source>
        <dbReference type="ARBA" id="ARBA00022777"/>
    </source>
</evidence>
<feature type="domain" description="PAC" evidence="11">
    <location>
        <begin position="408"/>
        <end position="460"/>
    </location>
</feature>
<dbReference type="RefSeq" id="WP_052288211.1">
    <property type="nucleotide sequence ID" value="NZ_QVFV01000001.1"/>
</dbReference>
<feature type="domain" description="PAS" evidence="10">
    <location>
        <begin position="334"/>
        <end position="404"/>
    </location>
</feature>
<keyword evidence="8" id="KW-0812">Transmembrane</keyword>
<feature type="coiled-coil region" evidence="7">
    <location>
        <begin position="137"/>
        <end position="207"/>
    </location>
</feature>
<dbReference type="AlphaFoldDB" id="A0A4Q7EG20"/>
<reference evidence="12 13" key="1">
    <citation type="submission" date="2018-11" db="EMBL/GenBank/DDBJ databases">
        <title>Whole genome sequencing of an environmental sample.</title>
        <authorList>
            <person name="Sarangi A.N."/>
            <person name="Singh D."/>
            <person name="Tripathy S."/>
        </authorList>
    </citation>
    <scope>NUCLEOTIDE SEQUENCE [LARGE SCALE GENOMIC DNA]</scope>
    <source>
        <strain evidence="12 13">Lakshadweep</strain>
    </source>
</reference>
<feature type="domain" description="Histidine kinase" evidence="9">
    <location>
        <begin position="492"/>
        <end position="702"/>
    </location>
</feature>
<keyword evidence="8" id="KW-0472">Membrane</keyword>
<dbReference type="EMBL" id="QVFV01000001">
    <property type="protein sequence ID" value="RZM82202.1"/>
    <property type="molecule type" value="Genomic_DNA"/>
</dbReference>
<evidence type="ECO:0000313" key="13">
    <source>
        <dbReference type="Proteomes" id="UP000292459"/>
    </source>
</evidence>
<dbReference type="Gene3D" id="3.30.565.10">
    <property type="entry name" value="Histidine kinase-like ATPase, C-terminal domain"/>
    <property type="match status" value="1"/>
</dbReference>
<dbReference type="PANTHER" id="PTHR43304:SF1">
    <property type="entry name" value="PAC DOMAIN-CONTAINING PROTEIN"/>
    <property type="match status" value="1"/>
</dbReference>
<keyword evidence="4" id="KW-0808">Transferase</keyword>
<dbReference type="InterPro" id="IPR000700">
    <property type="entry name" value="PAS-assoc_C"/>
</dbReference>
<organism evidence="12 13">
    <name type="scientific">Leptolyngbya iicbica LK</name>
    <dbReference type="NCBI Taxonomy" id="2294035"/>
    <lineage>
        <taxon>Bacteria</taxon>
        <taxon>Bacillati</taxon>
        <taxon>Cyanobacteriota</taxon>
        <taxon>Cyanophyceae</taxon>
        <taxon>Leptolyngbyales</taxon>
        <taxon>Leptolyngbyaceae</taxon>
        <taxon>Leptolyngbya group</taxon>
        <taxon>Leptolyngbya</taxon>
        <taxon>Leptolyngbya iicbica</taxon>
    </lineage>
</organism>
<dbReference type="InterPro" id="IPR036890">
    <property type="entry name" value="HATPase_C_sf"/>
</dbReference>
<dbReference type="SMART" id="SM00086">
    <property type="entry name" value="PAC"/>
    <property type="match status" value="2"/>
</dbReference>
<dbReference type="InterPro" id="IPR052162">
    <property type="entry name" value="Sensor_kinase/Photoreceptor"/>
</dbReference>
<evidence type="ECO:0000259" key="9">
    <source>
        <dbReference type="PROSITE" id="PS50109"/>
    </source>
</evidence>
<dbReference type="CDD" id="cd00130">
    <property type="entry name" value="PAS"/>
    <property type="match status" value="2"/>
</dbReference>
<dbReference type="NCBIfam" id="TIGR00229">
    <property type="entry name" value="sensory_box"/>
    <property type="match status" value="1"/>
</dbReference>
<dbReference type="GO" id="GO:0000155">
    <property type="term" value="F:phosphorelay sensor kinase activity"/>
    <property type="evidence" value="ECO:0007669"/>
    <property type="project" value="InterPro"/>
</dbReference>
<dbReference type="InterPro" id="IPR000014">
    <property type="entry name" value="PAS"/>
</dbReference>
<dbReference type="CDD" id="cd00082">
    <property type="entry name" value="HisKA"/>
    <property type="match status" value="1"/>
</dbReference>
<dbReference type="SUPFAM" id="SSF47384">
    <property type="entry name" value="Homodimeric domain of signal transducing histidine kinase"/>
    <property type="match status" value="1"/>
</dbReference>
<dbReference type="Pfam" id="PF00512">
    <property type="entry name" value="HisKA"/>
    <property type="match status" value="1"/>
</dbReference>
<dbReference type="OrthoDB" id="9808408at2"/>
<dbReference type="InterPro" id="IPR003661">
    <property type="entry name" value="HisK_dim/P_dom"/>
</dbReference>
<feature type="transmembrane region" description="Helical" evidence="8">
    <location>
        <begin position="73"/>
        <end position="94"/>
    </location>
</feature>
<evidence type="ECO:0000313" key="12">
    <source>
        <dbReference type="EMBL" id="RZM82202.1"/>
    </source>
</evidence>
<protein>
    <recommendedName>
        <fullName evidence="2">histidine kinase</fullName>
        <ecNumber evidence="2">2.7.13.3</ecNumber>
    </recommendedName>
</protein>
<dbReference type="Pfam" id="PF13426">
    <property type="entry name" value="PAS_9"/>
    <property type="match status" value="1"/>
</dbReference>
<dbReference type="InterPro" id="IPR003594">
    <property type="entry name" value="HATPase_dom"/>
</dbReference>
<feature type="coiled-coil region" evidence="7">
    <location>
        <begin position="448"/>
        <end position="475"/>
    </location>
</feature>
<dbReference type="SUPFAM" id="SSF55874">
    <property type="entry name" value="ATPase domain of HSP90 chaperone/DNA topoisomerase II/histidine kinase"/>
    <property type="match status" value="1"/>
</dbReference>
<dbReference type="SMART" id="SM00388">
    <property type="entry name" value="HisKA"/>
    <property type="match status" value="1"/>
</dbReference>